<evidence type="ECO:0000256" key="2">
    <source>
        <dbReference type="SAM" id="MobiDB-lite"/>
    </source>
</evidence>
<reference evidence="3 4" key="1">
    <citation type="submission" date="2023-01" db="EMBL/GenBank/DDBJ databases">
        <authorList>
            <person name="Whitehead M."/>
        </authorList>
    </citation>
    <scope>NUCLEOTIDE SEQUENCE [LARGE SCALE GENOMIC DNA]</scope>
</reference>
<keyword evidence="1" id="KW-0175">Coiled coil</keyword>
<protein>
    <submittedName>
        <fullName evidence="3">Uncharacterized protein</fullName>
    </submittedName>
</protein>
<dbReference type="AlphaFoldDB" id="A0AAV0WMS6"/>
<keyword evidence="4" id="KW-1185">Reference proteome</keyword>
<gene>
    <name evidence="3" type="ORF">MEUPH1_LOCUS12728</name>
</gene>
<organism evidence="3 4">
    <name type="scientific">Macrosiphum euphorbiae</name>
    <name type="common">potato aphid</name>
    <dbReference type="NCBI Taxonomy" id="13131"/>
    <lineage>
        <taxon>Eukaryota</taxon>
        <taxon>Metazoa</taxon>
        <taxon>Ecdysozoa</taxon>
        <taxon>Arthropoda</taxon>
        <taxon>Hexapoda</taxon>
        <taxon>Insecta</taxon>
        <taxon>Pterygota</taxon>
        <taxon>Neoptera</taxon>
        <taxon>Paraneoptera</taxon>
        <taxon>Hemiptera</taxon>
        <taxon>Sternorrhyncha</taxon>
        <taxon>Aphidomorpha</taxon>
        <taxon>Aphidoidea</taxon>
        <taxon>Aphididae</taxon>
        <taxon>Macrosiphini</taxon>
        <taxon>Macrosiphum</taxon>
    </lineage>
</organism>
<evidence type="ECO:0000313" key="3">
    <source>
        <dbReference type="EMBL" id="CAI6357058.1"/>
    </source>
</evidence>
<dbReference type="Proteomes" id="UP001160148">
    <property type="component" value="Unassembled WGS sequence"/>
</dbReference>
<evidence type="ECO:0000256" key="1">
    <source>
        <dbReference type="SAM" id="Coils"/>
    </source>
</evidence>
<proteinExistence type="predicted"/>
<accession>A0AAV0WMS6</accession>
<evidence type="ECO:0000313" key="4">
    <source>
        <dbReference type="Proteomes" id="UP001160148"/>
    </source>
</evidence>
<feature type="coiled-coil region" evidence="1">
    <location>
        <begin position="8"/>
        <end position="35"/>
    </location>
</feature>
<dbReference type="EMBL" id="CARXXK010000002">
    <property type="protein sequence ID" value="CAI6357058.1"/>
    <property type="molecule type" value="Genomic_DNA"/>
</dbReference>
<name>A0AAV0WMS6_9HEMI</name>
<comment type="caution">
    <text evidence="3">The sequence shown here is derived from an EMBL/GenBank/DDBJ whole genome shotgun (WGS) entry which is preliminary data.</text>
</comment>
<sequence>MNIGINKAKALQLELNHLKETNDQLVSKVEKLKYQSYGGRRSYLCASNQSIAPKSRSPEMSKNSLLVNVVGVVVDRVASTGIPRKTVKPELVHGESEISDHTKDLQKNLMRQVHEDVINKPNMLANYKTESCNSCGDSKDLNFGIAELMKKKDISDACDESIMQQIEPDVAVNPFSLSNVHEMKSTREDQSITNLRNKDEELINAREVNLQKENSSPDDDDTSSISSVSDTD</sequence>
<feature type="compositionally biased region" description="Low complexity" evidence="2">
    <location>
        <begin position="223"/>
        <end position="232"/>
    </location>
</feature>
<feature type="region of interest" description="Disordered" evidence="2">
    <location>
        <begin position="207"/>
        <end position="232"/>
    </location>
</feature>